<comment type="caution">
    <text evidence="2">The sequence shown here is derived from an EMBL/GenBank/DDBJ whole genome shotgun (WGS) entry which is preliminary data.</text>
</comment>
<dbReference type="SUPFAM" id="SSF88697">
    <property type="entry name" value="PUA domain-like"/>
    <property type="match status" value="1"/>
</dbReference>
<dbReference type="SMART" id="SM00464">
    <property type="entry name" value="LON"/>
    <property type="match status" value="1"/>
</dbReference>
<dbReference type="EMBL" id="JARBDR010000917">
    <property type="protein sequence ID" value="KAJ8302520.1"/>
    <property type="molecule type" value="Genomic_DNA"/>
</dbReference>
<dbReference type="InterPro" id="IPR027065">
    <property type="entry name" value="Lon_Prtase"/>
</dbReference>
<organism evidence="2 3">
    <name type="scientific">Tegillarca granosa</name>
    <name type="common">Malaysian cockle</name>
    <name type="synonym">Anadara granosa</name>
    <dbReference type="NCBI Taxonomy" id="220873"/>
    <lineage>
        <taxon>Eukaryota</taxon>
        <taxon>Metazoa</taxon>
        <taxon>Spiralia</taxon>
        <taxon>Lophotrochozoa</taxon>
        <taxon>Mollusca</taxon>
        <taxon>Bivalvia</taxon>
        <taxon>Autobranchia</taxon>
        <taxon>Pteriomorphia</taxon>
        <taxon>Arcoida</taxon>
        <taxon>Arcoidea</taxon>
        <taxon>Arcidae</taxon>
        <taxon>Tegillarca</taxon>
    </lineage>
</organism>
<dbReference type="PROSITE" id="PS51787">
    <property type="entry name" value="LON_N"/>
    <property type="match status" value="1"/>
</dbReference>
<feature type="domain" description="Lon N-terminal" evidence="1">
    <location>
        <begin position="14"/>
        <end position="223"/>
    </location>
</feature>
<sequence>MIKMASSITIPRRLPLLLVADNVLLPGSSMRIPVRNMRNMNMVKSRLMSRNTLSSTIIGVVPQEPSDEQEENLTSLHSIGTAAVVVQVTGTNWPRPAYTLLVTGVCRFKIGELLQETPFLVASVTQLDKLPKEPGDKSSSNGELASLSENFREQAAKLVDMLDISIPVVAKLKNMLESLPSQHLPDVCSSIVKASYAEKIQVLDAVDLTERFKKALPLLMRQIEGLKLLQKARKDRGVEVISKKDGAGSKPGNIRRVFRKINSEVEEDEDADIEDTADLEQKIKGANMPEHAFKASMKELKRMKKMPQHMPEHAMIRSYLEIMVELPWSKQSKDTLDIIQARYL</sequence>
<dbReference type="PANTHER" id="PTHR10046">
    <property type="entry name" value="ATP DEPENDENT LON PROTEASE FAMILY MEMBER"/>
    <property type="match status" value="1"/>
</dbReference>
<dbReference type="Proteomes" id="UP001217089">
    <property type="component" value="Unassembled WGS sequence"/>
</dbReference>
<keyword evidence="3" id="KW-1185">Reference proteome</keyword>
<evidence type="ECO:0000313" key="3">
    <source>
        <dbReference type="Proteomes" id="UP001217089"/>
    </source>
</evidence>
<dbReference type="InterPro" id="IPR046336">
    <property type="entry name" value="Lon_prtase_N_sf"/>
</dbReference>
<proteinExistence type="predicted"/>
<accession>A0ABQ9EGG4</accession>
<protein>
    <recommendedName>
        <fullName evidence="1">Lon N-terminal domain-containing protein</fullName>
    </recommendedName>
</protein>
<dbReference type="InterPro" id="IPR015947">
    <property type="entry name" value="PUA-like_sf"/>
</dbReference>
<gene>
    <name evidence="2" type="ORF">KUTeg_018916</name>
</gene>
<dbReference type="InterPro" id="IPR003111">
    <property type="entry name" value="Lon_prtase_N"/>
</dbReference>
<dbReference type="Pfam" id="PF02190">
    <property type="entry name" value="LON_substr_bdg"/>
    <property type="match status" value="1"/>
</dbReference>
<evidence type="ECO:0000313" key="2">
    <source>
        <dbReference type="EMBL" id="KAJ8302520.1"/>
    </source>
</evidence>
<dbReference type="Gene3D" id="2.30.130.40">
    <property type="entry name" value="LON domain-like"/>
    <property type="match status" value="1"/>
</dbReference>
<evidence type="ECO:0000259" key="1">
    <source>
        <dbReference type="PROSITE" id="PS51787"/>
    </source>
</evidence>
<dbReference type="Gene3D" id="1.20.5.5270">
    <property type="match status" value="1"/>
</dbReference>
<name>A0ABQ9EGG4_TEGGR</name>
<reference evidence="2 3" key="1">
    <citation type="submission" date="2022-12" db="EMBL/GenBank/DDBJ databases">
        <title>Chromosome-level genome of Tegillarca granosa.</title>
        <authorList>
            <person name="Kim J."/>
        </authorList>
    </citation>
    <scope>NUCLEOTIDE SEQUENCE [LARGE SCALE GENOMIC DNA]</scope>
    <source>
        <strain evidence="2">Teg-2019</strain>
        <tissue evidence="2">Adductor muscle</tissue>
    </source>
</reference>
<dbReference type="Gene3D" id="1.20.58.1480">
    <property type="match status" value="1"/>
</dbReference>